<reference evidence="14" key="1">
    <citation type="submission" date="2020-10" db="EMBL/GenBank/DDBJ databases">
        <title>Genome sequence of the unusual species of purple photosynthetic bacteria, Phaeovibrio sulfidiphilus DSM 23193, type strain.</title>
        <authorList>
            <person name="Kyndt J.A."/>
            <person name="Meyer T.E."/>
        </authorList>
    </citation>
    <scope>NUCLEOTIDE SEQUENCE</scope>
    <source>
        <strain evidence="14">DSM 23193</strain>
    </source>
</reference>
<feature type="transmembrane region" description="Helical" evidence="12">
    <location>
        <begin position="114"/>
        <end position="132"/>
    </location>
</feature>
<dbReference type="EMBL" id="JACZHT010000001">
    <property type="protein sequence ID" value="MBE1236632.1"/>
    <property type="molecule type" value="Genomic_DNA"/>
</dbReference>
<dbReference type="InterPro" id="IPR048254">
    <property type="entry name" value="CDP_ALCOHOL_P_TRANSF_CS"/>
</dbReference>
<evidence type="ECO:0000259" key="13">
    <source>
        <dbReference type="Pfam" id="PF08009"/>
    </source>
</evidence>
<keyword evidence="9" id="KW-0594">Phospholipid biosynthesis</keyword>
<evidence type="ECO:0000256" key="9">
    <source>
        <dbReference type="ARBA" id="ARBA00023209"/>
    </source>
</evidence>
<dbReference type="PANTHER" id="PTHR14269">
    <property type="entry name" value="CDP-DIACYLGLYCEROL--GLYCEROL-3-PHOSPHATE 3-PHOSPHATIDYLTRANSFERASE-RELATED"/>
    <property type="match status" value="1"/>
</dbReference>
<dbReference type="InterPro" id="IPR043130">
    <property type="entry name" value="CDP-OH_PTrfase_TM_dom"/>
</dbReference>
<evidence type="ECO:0000256" key="7">
    <source>
        <dbReference type="ARBA" id="ARBA00023098"/>
    </source>
</evidence>
<evidence type="ECO:0000256" key="1">
    <source>
        <dbReference type="ARBA" id="ARBA00004141"/>
    </source>
</evidence>
<keyword evidence="15" id="KW-1185">Reference proteome</keyword>
<keyword evidence="5 12" id="KW-0812">Transmembrane</keyword>
<accession>A0A8J7CP51</accession>
<feature type="transmembrane region" description="Helical" evidence="12">
    <location>
        <begin position="179"/>
        <end position="199"/>
    </location>
</feature>
<dbReference type="Pfam" id="PF01066">
    <property type="entry name" value="CDP-OH_P_transf"/>
    <property type="match status" value="1"/>
</dbReference>
<evidence type="ECO:0000256" key="12">
    <source>
        <dbReference type="SAM" id="Phobius"/>
    </source>
</evidence>
<organism evidence="14 15">
    <name type="scientific">Phaeovibrio sulfidiphilus</name>
    <dbReference type="NCBI Taxonomy" id="1220600"/>
    <lineage>
        <taxon>Bacteria</taxon>
        <taxon>Pseudomonadati</taxon>
        <taxon>Pseudomonadota</taxon>
        <taxon>Alphaproteobacteria</taxon>
        <taxon>Rhodospirillales</taxon>
        <taxon>Rhodospirillaceae</taxon>
        <taxon>Phaeovibrio</taxon>
    </lineage>
</organism>
<sequence length="286" mass="30459">MARFPGTPSARPTDPQRAPGLSLAKIVPNVVTLLGLCAGLTAIRFGLGEQPDFEKAAVALIIAMVVDGVDGRIARLLNVTSRFGAELDSLSDFVCFGVVPAILLYLWTMSNAGGIGWAIVLLFVVCCGLRLARFNTSLMGEEELPPWAYNYFTGVPAPAAAGLAMLPMFLSFATDWEDFFSHPVVAGGVLIAVALLMISRIPTFSFKKTRVPKIAVLPIMVGVGVLVGLLATAPWFTLSIAGFVYLSLIPLSFLSFRRLERRARDHADLLPESAGDGPESGPSGHA</sequence>
<evidence type="ECO:0000256" key="3">
    <source>
        <dbReference type="ARBA" id="ARBA00022516"/>
    </source>
</evidence>
<feature type="transmembrane region" description="Helical" evidence="12">
    <location>
        <begin position="26"/>
        <end position="47"/>
    </location>
</feature>
<evidence type="ECO:0000256" key="5">
    <source>
        <dbReference type="ARBA" id="ARBA00022692"/>
    </source>
</evidence>
<evidence type="ECO:0000256" key="8">
    <source>
        <dbReference type="ARBA" id="ARBA00023136"/>
    </source>
</evidence>
<evidence type="ECO:0000256" key="6">
    <source>
        <dbReference type="ARBA" id="ARBA00022989"/>
    </source>
</evidence>
<evidence type="ECO:0000313" key="15">
    <source>
        <dbReference type="Proteomes" id="UP000631034"/>
    </source>
</evidence>
<proteinExistence type="inferred from homology"/>
<keyword evidence="6 12" id="KW-1133">Transmembrane helix</keyword>
<evidence type="ECO:0000256" key="2">
    <source>
        <dbReference type="ARBA" id="ARBA00010441"/>
    </source>
</evidence>
<feature type="domain" description="CDP-alcohol phosphatidyltransferase C-terminal" evidence="13">
    <location>
        <begin position="216"/>
        <end position="250"/>
    </location>
</feature>
<dbReference type="InterPro" id="IPR000462">
    <property type="entry name" value="CDP-OH_P_trans"/>
</dbReference>
<dbReference type="Gene3D" id="1.20.120.1760">
    <property type="match status" value="1"/>
</dbReference>
<feature type="transmembrane region" description="Helical" evidence="12">
    <location>
        <begin position="152"/>
        <end position="173"/>
    </location>
</feature>
<dbReference type="AlphaFoldDB" id="A0A8J7CP51"/>
<dbReference type="GO" id="GO:0016780">
    <property type="term" value="F:phosphotransferase activity, for other substituted phosphate groups"/>
    <property type="evidence" value="ECO:0007669"/>
    <property type="project" value="InterPro"/>
</dbReference>
<keyword evidence="4 11" id="KW-0808">Transferase</keyword>
<dbReference type="Pfam" id="PF08009">
    <property type="entry name" value="CDP-OH_P_tran_2"/>
    <property type="match status" value="1"/>
</dbReference>
<comment type="subcellular location">
    <subcellularLocation>
        <location evidence="1">Membrane</location>
        <topology evidence="1">Multi-pass membrane protein</topology>
    </subcellularLocation>
</comment>
<name>A0A8J7CP51_9PROT</name>
<evidence type="ECO:0000256" key="11">
    <source>
        <dbReference type="RuleBase" id="RU003750"/>
    </source>
</evidence>
<dbReference type="InterPro" id="IPR012616">
    <property type="entry name" value="CDP-OH_P_trans_C"/>
</dbReference>
<dbReference type="PROSITE" id="PS00379">
    <property type="entry name" value="CDP_ALCOHOL_P_TRANSF"/>
    <property type="match status" value="1"/>
</dbReference>
<keyword evidence="3" id="KW-0444">Lipid biosynthesis</keyword>
<protein>
    <submittedName>
        <fullName evidence="14">Phosphatidylcholine/phosphatidylserine synthase</fullName>
    </submittedName>
</protein>
<keyword evidence="8 12" id="KW-0472">Membrane</keyword>
<gene>
    <name evidence="14" type="ORF">IHV25_03065</name>
</gene>
<dbReference type="InterPro" id="IPR050324">
    <property type="entry name" value="CDP-alcohol_PTase-I"/>
</dbReference>
<feature type="transmembrane region" description="Helical" evidence="12">
    <location>
        <begin position="211"/>
        <end position="230"/>
    </location>
</feature>
<comment type="similarity">
    <text evidence="2 11">Belongs to the CDP-alcohol phosphatidyltransferase class-I family.</text>
</comment>
<feature type="transmembrane region" description="Helical" evidence="12">
    <location>
        <begin position="236"/>
        <end position="256"/>
    </location>
</feature>
<comment type="caution">
    <text evidence="14">The sequence shown here is derived from an EMBL/GenBank/DDBJ whole genome shotgun (WGS) entry which is preliminary data.</text>
</comment>
<dbReference type="GO" id="GO:0008654">
    <property type="term" value="P:phospholipid biosynthetic process"/>
    <property type="evidence" value="ECO:0007669"/>
    <property type="project" value="UniProtKB-KW"/>
</dbReference>
<dbReference type="RefSeq" id="WP_192533522.1">
    <property type="nucleotide sequence ID" value="NZ_JACZHT010000001.1"/>
</dbReference>
<dbReference type="Proteomes" id="UP000631034">
    <property type="component" value="Unassembled WGS sequence"/>
</dbReference>
<dbReference type="GO" id="GO:0016020">
    <property type="term" value="C:membrane"/>
    <property type="evidence" value="ECO:0007669"/>
    <property type="project" value="UniProtKB-SubCell"/>
</dbReference>
<keyword evidence="10" id="KW-1208">Phospholipid metabolism</keyword>
<evidence type="ECO:0000313" key="14">
    <source>
        <dbReference type="EMBL" id="MBE1236632.1"/>
    </source>
</evidence>
<keyword evidence="7" id="KW-0443">Lipid metabolism</keyword>
<evidence type="ECO:0000256" key="10">
    <source>
        <dbReference type="ARBA" id="ARBA00023264"/>
    </source>
</evidence>
<dbReference type="PANTHER" id="PTHR14269:SF61">
    <property type="entry name" value="CDP-DIACYLGLYCEROL--SERINE O-PHOSPHATIDYLTRANSFERASE"/>
    <property type="match status" value="1"/>
</dbReference>
<evidence type="ECO:0000256" key="4">
    <source>
        <dbReference type="ARBA" id="ARBA00022679"/>
    </source>
</evidence>